<dbReference type="Proteomes" id="UP000262195">
    <property type="component" value="Unassembled WGS sequence"/>
</dbReference>
<dbReference type="STRING" id="1121105.GCA_000421665_01833"/>
<feature type="domain" description="Ketoreductase" evidence="3">
    <location>
        <begin position="8"/>
        <end position="185"/>
    </location>
</feature>
<dbReference type="AlphaFoldDB" id="A0A3D4S4J8"/>
<dbReference type="PANTHER" id="PTHR42760:SF133">
    <property type="entry name" value="3-OXOACYL-[ACYL-CARRIER-PROTEIN] REDUCTASE"/>
    <property type="match status" value="1"/>
</dbReference>
<evidence type="ECO:0000256" key="2">
    <source>
        <dbReference type="ARBA" id="ARBA00023002"/>
    </source>
</evidence>
<sequence length="250" mass="26088">MAFDFSGKTAFITGGVNGIGKEVTKGIIAGGGHVIVTDIDVENGKKFVQELGEGNFFYKMDVGNPEEIRAVIEEVAKAHKVDILINVAGIISAKPFDDLTDAEWERTVRINLTGTFTTISAFYPHFKAQGGARIVNVSSVAGKLGGGLLGTAAYASSKAGVNGLTKAVAKEGGKFGISCNAVCPSFTHTSMTTSLSEDKVKNDKVISMIPLGRAAEPVEIAQMILFFASEAASFVNGEIGDCDGGIVMDG</sequence>
<dbReference type="PRINTS" id="PR00080">
    <property type="entry name" value="SDRFAMILY"/>
</dbReference>
<reference evidence="4 5" key="1">
    <citation type="journal article" date="2018" name="Nat. Biotechnol.">
        <title>A standardized bacterial taxonomy based on genome phylogeny substantially revises the tree of life.</title>
        <authorList>
            <person name="Parks D.H."/>
            <person name="Chuvochina M."/>
            <person name="Waite D.W."/>
            <person name="Rinke C."/>
            <person name="Skarshewski A."/>
            <person name="Chaumeil P.A."/>
            <person name="Hugenholtz P."/>
        </authorList>
    </citation>
    <scope>NUCLEOTIDE SEQUENCE [LARGE SCALE GENOMIC DNA]</scope>
    <source>
        <strain evidence="4">UBA11306</strain>
    </source>
</reference>
<dbReference type="InterPro" id="IPR020904">
    <property type="entry name" value="Sc_DH/Rdtase_CS"/>
</dbReference>
<dbReference type="SMART" id="SM00822">
    <property type="entry name" value="PKS_KR"/>
    <property type="match status" value="1"/>
</dbReference>
<dbReference type="CDD" id="cd05233">
    <property type="entry name" value="SDR_c"/>
    <property type="match status" value="1"/>
</dbReference>
<protein>
    <submittedName>
        <fullName evidence="4">SDR family NAD(P)-dependent oxidoreductase</fullName>
    </submittedName>
</protein>
<dbReference type="GO" id="GO:0008206">
    <property type="term" value="P:bile acid metabolic process"/>
    <property type="evidence" value="ECO:0007669"/>
    <property type="project" value="UniProtKB-ARBA"/>
</dbReference>
<dbReference type="Gene3D" id="3.40.50.720">
    <property type="entry name" value="NAD(P)-binding Rossmann-like Domain"/>
    <property type="match status" value="1"/>
</dbReference>
<evidence type="ECO:0000313" key="5">
    <source>
        <dbReference type="Proteomes" id="UP000262195"/>
    </source>
</evidence>
<dbReference type="EMBL" id="DQHO01000021">
    <property type="protein sequence ID" value="HCS93733.1"/>
    <property type="molecule type" value="Genomic_DNA"/>
</dbReference>
<proteinExistence type="inferred from homology"/>
<dbReference type="FunFam" id="3.40.50.720:FF:000084">
    <property type="entry name" value="Short-chain dehydrogenase reductase"/>
    <property type="match status" value="1"/>
</dbReference>
<dbReference type="InterPro" id="IPR002347">
    <property type="entry name" value="SDR_fam"/>
</dbReference>
<evidence type="ECO:0000259" key="3">
    <source>
        <dbReference type="SMART" id="SM00822"/>
    </source>
</evidence>
<keyword evidence="2" id="KW-0560">Oxidoreductase</keyword>
<organism evidence="4 5">
    <name type="scientific">Bavariicoccus seileri</name>
    <dbReference type="NCBI Taxonomy" id="549685"/>
    <lineage>
        <taxon>Bacteria</taxon>
        <taxon>Bacillati</taxon>
        <taxon>Bacillota</taxon>
        <taxon>Bacilli</taxon>
        <taxon>Lactobacillales</taxon>
        <taxon>Enterococcaceae</taxon>
        <taxon>Bavariicoccus</taxon>
    </lineage>
</organism>
<evidence type="ECO:0000313" key="4">
    <source>
        <dbReference type="EMBL" id="HCS93733.1"/>
    </source>
</evidence>
<dbReference type="PRINTS" id="PR00081">
    <property type="entry name" value="GDHRDH"/>
</dbReference>
<gene>
    <name evidence="4" type="ORF">DIW15_03355</name>
</gene>
<dbReference type="GO" id="GO:0016616">
    <property type="term" value="F:oxidoreductase activity, acting on the CH-OH group of donors, NAD or NADP as acceptor"/>
    <property type="evidence" value="ECO:0007669"/>
    <property type="project" value="UniProtKB-ARBA"/>
</dbReference>
<accession>A0A3D4S4J8</accession>
<dbReference type="PROSITE" id="PS00061">
    <property type="entry name" value="ADH_SHORT"/>
    <property type="match status" value="1"/>
</dbReference>
<comment type="similarity">
    <text evidence="1">Belongs to the short-chain dehydrogenases/reductases (SDR) family.</text>
</comment>
<dbReference type="InterPro" id="IPR057326">
    <property type="entry name" value="KR_dom"/>
</dbReference>
<dbReference type="Pfam" id="PF13561">
    <property type="entry name" value="adh_short_C2"/>
    <property type="match status" value="1"/>
</dbReference>
<name>A0A3D4S4J8_9ENTE</name>
<comment type="caution">
    <text evidence="4">The sequence shown here is derived from an EMBL/GenBank/DDBJ whole genome shotgun (WGS) entry which is preliminary data.</text>
</comment>
<dbReference type="PANTHER" id="PTHR42760">
    <property type="entry name" value="SHORT-CHAIN DEHYDROGENASES/REDUCTASES FAMILY MEMBER"/>
    <property type="match status" value="1"/>
</dbReference>
<dbReference type="SUPFAM" id="SSF51735">
    <property type="entry name" value="NAD(P)-binding Rossmann-fold domains"/>
    <property type="match status" value="1"/>
</dbReference>
<dbReference type="InterPro" id="IPR036291">
    <property type="entry name" value="NAD(P)-bd_dom_sf"/>
</dbReference>
<evidence type="ECO:0000256" key="1">
    <source>
        <dbReference type="ARBA" id="ARBA00006484"/>
    </source>
</evidence>